<dbReference type="PRINTS" id="PR00039">
    <property type="entry name" value="HTHLYSR"/>
</dbReference>
<dbReference type="Pfam" id="PF03466">
    <property type="entry name" value="LysR_substrate"/>
    <property type="match status" value="1"/>
</dbReference>
<dbReference type="SUPFAM" id="SSF46785">
    <property type="entry name" value="Winged helix' DNA-binding domain"/>
    <property type="match status" value="1"/>
</dbReference>
<accession>A0A0X1T7P7</accession>
<dbReference type="Gene3D" id="3.40.190.10">
    <property type="entry name" value="Periplasmic binding protein-like II"/>
    <property type="match status" value="2"/>
</dbReference>
<dbReference type="KEGG" id="pagb:AWM79_23580"/>
<evidence type="ECO:0000256" key="3">
    <source>
        <dbReference type="ARBA" id="ARBA00023125"/>
    </source>
</evidence>
<dbReference type="AlphaFoldDB" id="A0A0X1T7P7"/>
<gene>
    <name evidence="5" type="ORF">AWM79_23580</name>
</gene>
<keyword evidence="6" id="KW-1185">Reference proteome</keyword>
<evidence type="ECO:0000313" key="5">
    <source>
        <dbReference type="EMBL" id="AMB88095.1"/>
    </source>
</evidence>
<dbReference type="InterPro" id="IPR005119">
    <property type="entry name" value="LysR_subst-bd"/>
</dbReference>
<dbReference type="GO" id="GO:0005829">
    <property type="term" value="C:cytosol"/>
    <property type="evidence" value="ECO:0007669"/>
    <property type="project" value="TreeGrafter"/>
</dbReference>
<proteinExistence type="inferred from homology"/>
<dbReference type="InterPro" id="IPR000847">
    <property type="entry name" value="LysR_HTH_N"/>
</dbReference>
<dbReference type="InterPro" id="IPR036388">
    <property type="entry name" value="WH-like_DNA-bd_sf"/>
</dbReference>
<evidence type="ECO:0000313" key="6">
    <source>
        <dbReference type="Proteomes" id="UP000063229"/>
    </source>
</evidence>
<dbReference type="STRING" id="46677.AWM79_23580"/>
<comment type="similarity">
    <text evidence="1">Belongs to the LysR transcriptional regulatory family.</text>
</comment>
<reference evidence="5 6" key="1">
    <citation type="submission" date="2016-01" db="EMBL/GenBank/DDBJ databases">
        <authorList>
            <person name="McClelland M."/>
            <person name="Jain A."/>
            <person name="Saraogi P."/>
            <person name="Mendelson R."/>
            <person name="Westerman R."/>
            <person name="SanMiguel P."/>
            <person name="Csonka L."/>
        </authorList>
    </citation>
    <scope>NUCLEOTIDE SEQUENCE [LARGE SCALE GENOMIC DNA]</scope>
    <source>
        <strain evidence="5 6">NCPPB 2472</strain>
    </source>
</reference>
<dbReference type="GO" id="GO:0003677">
    <property type="term" value="F:DNA binding"/>
    <property type="evidence" value="ECO:0007669"/>
    <property type="project" value="UniProtKB-KW"/>
</dbReference>
<dbReference type="Pfam" id="PF00126">
    <property type="entry name" value="HTH_1"/>
    <property type="match status" value="1"/>
</dbReference>
<dbReference type="PROSITE" id="PS50931">
    <property type="entry name" value="HTH_LYSR"/>
    <property type="match status" value="1"/>
</dbReference>
<organism evidence="5 6">
    <name type="scientific">Pseudomonas agarici</name>
    <dbReference type="NCBI Taxonomy" id="46677"/>
    <lineage>
        <taxon>Bacteria</taxon>
        <taxon>Pseudomonadati</taxon>
        <taxon>Pseudomonadota</taxon>
        <taxon>Gammaproteobacteria</taxon>
        <taxon>Pseudomonadales</taxon>
        <taxon>Pseudomonadaceae</taxon>
        <taxon>Pseudomonas</taxon>
    </lineage>
</organism>
<keyword evidence="4" id="KW-0804">Transcription</keyword>
<dbReference type="InterPro" id="IPR050950">
    <property type="entry name" value="HTH-type_LysR_regulators"/>
</dbReference>
<dbReference type="RefSeq" id="WP_017134318.1">
    <property type="nucleotide sequence ID" value="NZ_CP014135.1"/>
</dbReference>
<dbReference type="Proteomes" id="UP000063229">
    <property type="component" value="Chromosome"/>
</dbReference>
<sequence>METSPISTITLSRKLKFNQLMIFELVLESGSFVRAANSMGLTQPAITKAIYDLESFFGAPLFERSNRGVTPTEFGVMLGRRVKSLIAEARYMTEEVNAFRTGEAGHVIVGTLISASAKLLPRAIVKLRKATPGVVVTIREGTTAQMFPSLATGDLDIVVGLLPEQELPLTHAFPLKHEVLFNESFCAVVGKGHVLAERKGLNIGELMDEEWIFPLHESPSYNAVEKFFRDSGLGFPAHHVNSLSILTNIGLLLETDMIALMPRAAALQFVKTGLLVILDMTTTANFGEVGFSIRADKDVNPACKNFIKCLRESSKEIFE</sequence>
<dbReference type="PANTHER" id="PTHR30419:SF8">
    <property type="entry name" value="NITROGEN ASSIMILATION TRANSCRIPTIONAL ACTIVATOR-RELATED"/>
    <property type="match status" value="1"/>
</dbReference>
<dbReference type="PANTHER" id="PTHR30419">
    <property type="entry name" value="HTH-TYPE TRANSCRIPTIONAL REGULATOR YBHD"/>
    <property type="match status" value="1"/>
</dbReference>
<name>A0A0X1T7P7_PSEAA</name>
<dbReference type="EMBL" id="CP014135">
    <property type="protein sequence ID" value="AMB88095.1"/>
    <property type="molecule type" value="Genomic_DNA"/>
</dbReference>
<dbReference type="Gene3D" id="1.10.10.10">
    <property type="entry name" value="Winged helix-like DNA-binding domain superfamily/Winged helix DNA-binding domain"/>
    <property type="match status" value="1"/>
</dbReference>
<evidence type="ECO:0000256" key="1">
    <source>
        <dbReference type="ARBA" id="ARBA00009437"/>
    </source>
</evidence>
<dbReference type="GO" id="GO:0003700">
    <property type="term" value="F:DNA-binding transcription factor activity"/>
    <property type="evidence" value="ECO:0007669"/>
    <property type="project" value="InterPro"/>
</dbReference>
<dbReference type="OrthoDB" id="9814165at2"/>
<dbReference type="InterPro" id="IPR036390">
    <property type="entry name" value="WH_DNA-bd_sf"/>
</dbReference>
<evidence type="ECO:0000256" key="4">
    <source>
        <dbReference type="ARBA" id="ARBA00023163"/>
    </source>
</evidence>
<evidence type="ECO:0000256" key="2">
    <source>
        <dbReference type="ARBA" id="ARBA00023015"/>
    </source>
</evidence>
<keyword evidence="2" id="KW-0805">Transcription regulation</keyword>
<keyword evidence="3" id="KW-0238">DNA-binding</keyword>
<protein>
    <submittedName>
        <fullName evidence="5">LysR family transcriptional regulator</fullName>
    </submittedName>
</protein>
<dbReference type="SUPFAM" id="SSF53850">
    <property type="entry name" value="Periplasmic binding protein-like II"/>
    <property type="match status" value="1"/>
</dbReference>